<evidence type="ECO:0000256" key="4">
    <source>
        <dbReference type="ARBA" id="ARBA00022448"/>
    </source>
</evidence>
<dbReference type="GO" id="GO:0005886">
    <property type="term" value="C:plasma membrane"/>
    <property type="evidence" value="ECO:0007669"/>
    <property type="project" value="UniProtKB-SubCell"/>
</dbReference>
<comment type="subcellular location">
    <subcellularLocation>
        <location evidence="1">Cell membrane</location>
        <topology evidence="1">Single-pass membrane protein</topology>
    </subcellularLocation>
</comment>
<evidence type="ECO:0000256" key="5">
    <source>
        <dbReference type="ARBA" id="ARBA00022475"/>
    </source>
</evidence>
<evidence type="ECO:0000256" key="11">
    <source>
        <dbReference type="SAM" id="Phobius"/>
    </source>
</evidence>
<gene>
    <name evidence="12" type="ORF">PG2T_08180</name>
</gene>
<dbReference type="Proteomes" id="UP000092952">
    <property type="component" value="Chromosome"/>
</dbReference>
<protein>
    <recommendedName>
        <fullName evidence="3">Sec translocon accessory complex subunit YajC</fullName>
    </recommendedName>
</protein>
<dbReference type="KEGG" id="gbi:PG2T_08180"/>
<dbReference type="PRINTS" id="PR01853">
    <property type="entry name" value="YAJCTRNLCASE"/>
</dbReference>
<dbReference type="InterPro" id="IPR003849">
    <property type="entry name" value="Preprotein_translocase_YajC"/>
</dbReference>
<evidence type="ECO:0000256" key="10">
    <source>
        <dbReference type="ARBA" id="ARBA00023136"/>
    </source>
</evidence>
<dbReference type="PANTHER" id="PTHR33909">
    <property type="entry name" value="SEC TRANSLOCON ACCESSORY COMPLEX SUBUNIT YAJC"/>
    <property type="match status" value="1"/>
</dbReference>
<keyword evidence="13" id="KW-1185">Reference proteome</keyword>
<dbReference type="SMART" id="SM01323">
    <property type="entry name" value="YajC"/>
    <property type="match status" value="1"/>
</dbReference>
<comment type="similarity">
    <text evidence="2">Belongs to the YajC family.</text>
</comment>
<proteinExistence type="inferred from homology"/>
<keyword evidence="7" id="KW-0653">Protein transport</keyword>
<keyword evidence="8 11" id="KW-1133">Transmembrane helix</keyword>
<dbReference type="AlphaFoldDB" id="A0A1B1YXS6"/>
<dbReference type="PANTHER" id="PTHR33909:SF1">
    <property type="entry name" value="SEC TRANSLOCON ACCESSORY COMPLEX SUBUNIT YAJC"/>
    <property type="match status" value="1"/>
</dbReference>
<feature type="transmembrane region" description="Helical" evidence="11">
    <location>
        <begin position="26"/>
        <end position="44"/>
    </location>
</feature>
<evidence type="ECO:0000256" key="8">
    <source>
        <dbReference type="ARBA" id="ARBA00022989"/>
    </source>
</evidence>
<dbReference type="RefSeq" id="WP_068807985.1">
    <property type="nucleotide sequence ID" value="NZ_CP014671.1"/>
</dbReference>
<evidence type="ECO:0000256" key="9">
    <source>
        <dbReference type="ARBA" id="ARBA00023010"/>
    </source>
</evidence>
<reference evidence="13" key="1">
    <citation type="submission" date="2016-03" db="EMBL/GenBank/DDBJ databases">
        <title>Complete genome sequence of Solimmundus cernigliae, representing a novel lineage of polycyclic aromatic hydrocarbon degraders within the Gammaproteobacteria.</title>
        <authorList>
            <person name="Singleton D.R."/>
            <person name="Dickey A.N."/>
            <person name="Scholl E.H."/>
            <person name="Wright F.A."/>
            <person name="Aitken M.D."/>
        </authorList>
    </citation>
    <scope>NUCLEOTIDE SEQUENCE [LARGE SCALE GENOMIC DNA]</scope>
    <source>
        <strain evidence="13">TR3.2</strain>
    </source>
</reference>
<evidence type="ECO:0000256" key="7">
    <source>
        <dbReference type="ARBA" id="ARBA00022927"/>
    </source>
</evidence>
<dbReference type="EMBL" id="CP014671">
    <property type="protein sequence ID" value="ANX05558.1"/>
    <property type="molecule type" value="Genomic_DNA"/>
</dbReference>
<dbReference type="FunCoup" id="A0A1B1YXS6">
    <property type="interactions" value="249"/>
</dbReference>
<dbReference type="OrthoDB" id="9811406at2"/>
<evidence type="ECO:0000256" key="2">
    <source>
        <dbReference type="ARBA" id="ARBA00006742"/>
    </source>
</evidence>
<evidence type="ECO:0000256" key="6">
    <source>
        <dbReference type="ARBA" id="ARBA00022692"/>
    </source>
</evidence>
<dbReference type="NCBIfam" id="TIGR00739">
    <property type="entry name" value="yajC"/>
    <property type="match status" value="1"/>
</dbReference>
<evidence type="ECO:0000313" key="12">
    <source>
        <dbReference type="EMBL" id="ANX05558.1"/>
    </source>
</evidence>
<evidence type="ECO:0000313" key="13">
    <source>
        <dbReference type="Proteomes" id="UP000092952"/>
    </source>
</evidence>
<keyword evidence="6 11" id="KW-0812">Transmembrane</keyword>
<keyword evidence="10 11" id="KW-0472">Membrane</keyword>
<keyword evidence="5" id="KW-1003">Cell membrane</keyword>
<dbReference type="STRING" id="1810504.PG2T_08180"/>
<dbReference type="InParanoid" id="A0A1B1YXS6"/>
<keyword evidence="4" id="KW-0813">Transport</keyword>
<evidence type="ECO:0000256" key="1">
    <source>
        <dbReference type="ARBA" id="ARBA00004162"/>
    </source>
</evidence>
<dbReference type="Pfam" id="PF02699">
    <property type="entry name" value="YajC"/>
    <property type="match status" value="1"/>
</dbReference>
<dbReference type="GO" id="GO:0015031">
    <property type="term" value="P:protein transport"/>
    <property type="evidence" value="ECO:0007669"/>
    <property type="project" value="UniProtKB-KW"/>
</dbReference>
<keyword evidence="9" id="KW-0811">Translocation</keyword>
<name>A0A1B1YXS6_9GAMM</name>
<organism evidence="12 13">
    <name type="scientific">Immundisolibacter cernigliae</name>
    <dbReference type="NCBI Taxonomy" id="1810504"/>
    <lineage>
        <taxon>Bacteria</taxon>
        <taxon>Pseudomonadati</taxon>
        <taxon>Pseudomonadota</taxon>
        <taxon>Gammaproteobacteria</taxon>
        <taxon>Immundisolibacterales</taxon>
        <taxon>Immundisolibacteraceae</taxon>
        <taxon>Immundisolibacter</taxon>
    </lineage>
</organism>
<sequence>MFIQNAFAEQAPAAAAGAAAPPGFESMFFVLALFVVFYFMMIRPQMKRQKEHRKMVAEIKAGDEVVVAGGLAGRVVRVTDQYLAVEIADGVEVKVQKGAVGQLLPKGTLKSI</sequence>
<accession>A0A1B1YXS6</accession>
<evidence type="ECO:0000256" key="3">
    <source>
        <dbReference type="ARBA" id="ARBA00014962"/>
    </source>
</evidence>